<dbReference type="Gene3D" id="3.40.50.10810">
    <property type="entry name" value="Tandem AAA-ATPase domain"/>
    <property type="match status" value="1"/>
</dbReference>
<keyword evidence="2" id="KW-0378">Hydrolase</keyword>
<dbReference type="SMART" id="SM00487">
    <property type="entry name" value="DEXDc"/>
    <property type="match status" value="1"/>
</dbReference>
<feature type="domain" description="Helicase ATP-binding" evidence="6">
    <location>
        <begin position="130"/>
        <end position="311"/>
    </location>
</feature>
<dbReference type="InterPro" id="IPR014001">
    <property type="entry name" value="Helicase_ATP-bd"/>
</dbReference>
<dbReference type="SUPFAM" id="SSF52540">
    <property type="entry name" value="P-loop containing nucleoside triphosphate hydrolases"/>
    <property type="match status" value="2"/>
</dbReference>
<dbReference type="CDD" id="cd18793">
    <property type="entry name" value="SF2_C_SNF"/>
    <property type="match status" value="1"/>
</dbReference>
<accession>A0A1H3BUZ0</accession>
<evidence type="ECO:0000256" key="1">
    <source>
        <dbReference type="ARBA" id="ARBA00022741"/>
    </source>
</evidence>
<dbReference type="Proteomes" id="UP000198816">
    <property type="component" value="Unassembled WGS sequence"/>
</dbReference>
<dbReference type="PROSITE" id="PS51194">
    <property type="entry name" value="HELICASE_CTER"/>
    <property type="match status" value="1"/>
</dbReference>
<name>A0A1H3BUZ0_THIRO</name>
<dbReference type="GO" id="GO:0005524">
    <property type="term" value="F:ATP binding"/>
    <property type="evidence" value="ECO:0007669"/>
    <property type="project" value="UniProtKB-KW"/>
</dbReference>
<feature type="region of interest" description="Disordered" evidence="5">
    <location>
        <begin position="1"/>
        <end position="20"/>
    </location>
</feature>
<dbReference type="SMART" id="SM00490">
    <property type="entry name" value="HELICc"/>
    <property type="match status" value="1"/>
</dbReference>
<dbReference type="InterPro" id="IPR001650">
    <property type="entry name" value="Helicase_C-like"/>
</dbReference>
<dbReference type="NCBIfam" id="NF038317">
    <property type="entry name" value="DISARM_DrmD"/>
    <property type="match status" value="1"/>
</dbReference>
<feature type="domain" description="Helicase C-terminal" evidence="7">
    <location>
        <begin position="535"/>
        <end position="697"/>
    </location>
</feature>
<dbReference type="InterPro" id="IPR057342">
    <property type="entry name" value="DEXDc_RapA"/>
</dbReference>
<keyword evidence="4" id="KW-0067">ATP-binding</keyword>
<dbReference type="OrthoDB" id="9814088at2"/>
<keyword evidence="3 8" id="KW-0347">Helicase</keyword>
<dbReference type="PANTHER" id="PTHR10799">
    <property type="entry name" value="SNF2/RAD54 HELICASE FAMILY"/>
    <property type="match status" value="1"/>
</dbReference>
<evidence type="ECO:0000259" key="6">
    <source>
        <dbReference type="PROSITE" id="PS51192"/>
    </source>
</evidence>
<dbReference type="InterPro" id="IPR027417">
    <property type="entry name" value="P-loop_NTPase"/>
</dbReference>
<evidence type="ECO:0000256" key="4">
    <source>
        <dbReference type="ARBA" id="ARBA00022840"/>
    </source>
</evidence>
<dbReference type="STRING" id="1058.SAMN05421783_12721"/>
<feature type="compositionally biased region" description="Basic and acidic residues" evidence="5">
    <location>
        <begin position="453"/>
        <end position="466"/>
    </location>
</feature>
<keyword evidence="9" id="KW-1185">Reference proteome</keyword>
<keyword evidence="1" id="KW-0547">Nucleotide-binding</keyword>
<dbReference type="Pfam" id="PF00271">
    <property type="entry name" value="Helicase_C"/>
    <property type="match status" value="1"/>
</dbReference>
<dbReference type="GO" id="GO:0016787">
    <property type="term" value="F:hydrolase activity"/>
    <property type="evidence" value="ECO:0007669"/>
    <property type="project" value="UniProtKB-KW"/>
</dbReference>
<evidence type="ECO:0000313" key="8">
    <source>
        <dbReference type="EMBL" id="SDX45468.1"/>
    </source>
</evidence>
<dbReference type="PROSITE" id="PS51192">
    <property type="entry name" value="HELICASE_ATP_BIND_1"/>
    <property type="match status" value="1"/>
</dbReference>
<dbReference type="GO" id="GO:0004386">
    <property type="term" value="F:helicase activity"/>
    <property type="evidence" value="ECO:0007669"/>
    <property type="project" value="UniProtKB-KW"/>
</dbReference>
<evidence type="ECO:0000313" key="9">
    <source>
        <dbReference type="Proteomes" id="UP000198816"/>
    </source>
</evidence>
<proteinExistence type="predicted"/>
<evidence type="ECO:0000256" key="3">
    <source>
        <dbReference type="ARBA" id="ARBA00022806"/>
    </source>
</evidence>
<dbReference type="Gene3D" id="3.40.50.300">
    <property type="entry name" value="P-loop containing nucleotide triphosphate hydrolases"/>
    <property type="match status" value="1"/>
</dbReference>
<feature type="compositionally biased region" description="Polar residues" evidence="5">
    <location>
        <begin position="1"/>
        <end position="11"/>
    </location>
</feature>
<evidence type="ECO:0000256" key="5">
    <source>
        <dbReference type="SAM" id="MobiDB-lite"/>
    </source>
</evidence>
<dbReference type="InterPro" id="IPR049730">
    <property type="entry name" value="SNF2/RAD54-like_C"/>
</dbReference>
<evidence type="ECO:0000256" key="2">
    <source>
        <dbReference type="ARBA" id="ARBA00022801"/>
    </source>
</evidence>
<gene>
    <name evidence="8" type="ORF">SAMN05421783_12721</name>
</gene>
<feature type="region of interest" description="Disordered" evidence="5">
    <location>
        <begin position="447"/>
        <end position="466"/>
    </location>
</feature>
<sequence>MALSEVTSQPDGSPKPGQTVRVRTRTYIVESVEEAGGDPALSVVRAFCLDDDAQGEPLEIVWGLELDVEILDAEGWQNLGEKGFDNPRFFGAFLHTLRWNCVTATDPNLFQAPFRAGIRIDAYQLEPLRKALRLPRVNLFIADDVGLGKTIEAGLIASELLLRRRAREIVVACPPSMLYQWKDELETRFGLTFQILDRAYVERIRQERGYGVNPWTTFPRFLISHRLLIDETYAGPLRDWLDHLRSGSLFIFDEAHHAAPASGSRYAIDSRFTRAIRDLAPRFEHRLFLSATPHNGHSNSFSALLEILDPHRFTRGVKVLKSRLDEAMVRRLKEDIRAISGGFPKRNVVQIDLQGLPADAPELRLSQLLEDYRTARETRYAGATRRQQAEAALLVSGLQQRLLSSIEAFARTLKVHRQTMERLWAGEAPAQQSAPAAHRALDLLTETPDADDDRSQQTEDDQAHETEAAIEAATRATAGDGQPGQIANERALLDEMTAIAEAARGQPDTRVRFLIDWIRDHLCPGARLPGQPSLDLDAPWTDLRLLIFTEYEDTKRYLLDMLRGAIAGTPLAEHRIEVFHGPTPPDKREAIKRAFNQPPTGHPLRILVATDAAREGLNLQAHCWNLFHFDVPWNPARLEQRNGRIDRKLQPNPEVYCHYFVYVQRPEDRVLAALVRKTETISQELGSLSPVISARLATVLKPGIRRRDAARIAQEIDNAGLDPGKQATIDEELETARERQDTLRKQIDTLRGRINDARKWIGLDMESFRDALSCSLEMLGAEPLSPSQSPPGEPHRWVFPNLEIRRGADPTWSNTLDTLRVLPDDGVRGFTWRRSSPIRPVVFAAPEGIDDDVVQLHLEHRVVQRLLGRFTAQGFVHHDLSRACLAQTEDAVPRIVLLGRLALYGRGAVRLHEELIPIAARWIEPERRAKGLTPYARDTENRTLELLEKALRPNPDAAGQISPVTRERLLASLAQDIEELLPFLEARGQLARDEAEQGLINRGRVESGSLTNILEDQRRRVADALGKPIQMTLDLDEAPQEEIRQAESNRRYWERWLEGVDQELEREPARILEFYTPTSHRLEPVGIAYLWPVTG</sequence>
<dbReference type="EMBL" id="FNNZ01000027">
    <property type="protein sequence ID" value="SDX45468.1"/>
    <property type="molecule type" value="Genomic_DNA"/>
</dbReference>
<protein>
    <submittedName>
        <fullName evidence="8">Helicase conserved C-terminal domain-containing protein</fullName>
    </submittedName>
</protein>
<organism evidence="8 9">
    <name type="scientific">Thiocapsa roseopersicina</name>
    <dbReference type="NCBI Taxonomy" id="1058"/>
    <lineage>
        <taxon>Bacteria</taxon>
        <taxon>Pseudomonadati</taxon>
        <taxon>Pseudomonadota</taxon>
        <taxon>Gammaproteobacteria</taxon>
        <taxon>Chromatiales</taxon>
        <taxon>Chromatiaceae</taxon>
        <taxon>Thiocapsa</taxon>
    </lineage>
</organism>
<reference evidence="9" key="1">
    <citation type="submission" date="2016-10" db="EMBL/GenBank/DDBJ databases">
        <authorList>
            <person name="Varghese N."/>
            <person name="Submissions S."/>
        </authorList>
    </citation>
    <scope>NUCLEOTIDE SEQUENCE [LARGE SCALE GENOMIC DNA]</scope>
    <source>
        <strain evidence="9">DSM 217</strain>
    </source>
</reference>
<dbReference type="InterPro" id="IPR038718">
    <property type="entry name" value="SNF2-like_sf"/>
</dbReference>
<dbReference type="CDD" id="cd18011">
    <property type="entry name" value="DEXDc_RapA"/>
    <property type="match status" value="1"/>
</dbReference>
<dbReference type="Pfam" id="PF00176">
    <property type="entry name" value="SNF2-rel_dom"/>
    <property type="match status" value="1"/>
</dbReference>
<dbReference type="InterPro" id="IPR000330">
    <property type="entry name" value="SNF2_N"/>
</dbReference>
<evidence type="ECO:0000259" key="7">
    <source>
        <dbReference type="PROSITE" id="PS51194"/>
    </source>
</evidence>
<dbReference type="AlphaFoldDB" id="A0A1H3BUZ0"/>